<dbReference type="GO" id="GO:0016810">
    <property type="term" value="F:hydrolase activity, acting on carbon-nitrogen (but not peptide) bonds"/>
    <property type="evidence" value="ECO:0007669"/>
    <property type="project" value="InterPro"/>
</dbReference>
<gene>
    <name evidence="3" type="ORF">E5982_06010</name>
</gene>
<dbReference type="SUPFAM" id="SSF51556">
    <property type="entry name" value="Metallo-dependent hydrolases"/>
    <property type="match status" value="1"/>
</dbReference>
<dbReference type="PANTHER" id="PTHR43794:SF11">
    <property type="entry name" value="AMIDOHYDROLASE-RELATED DOMAIN-CONTAINING PROTEIN"/>
    <property type="match status" value="1"/>
</dbReference>
<dbReference type="EMBL" id="SSTM01000003">
    <property type="protein sequence ID" value="TJW10822.1"/>
    <property type="molecule type" value="Genomic_DNA"/>
</dbReference>
<dbReference type="PANTHER" id="PTHR43794">
    <property type="entry name" value="AMINOHYDROLASE SSNA-RELATED"/>
    <property type="match status" value="1"/>
</dbReference>
<reference evidence="3 4" key="1">
    <citation type="submission" date="2019-04" db="EMBL/GenBank/DDBJ databases">
        <title>Microbes associate with the intestines of laboratory mice.</title>
        <authorList>
            <person name="Navarre W."/>
            <person name="Wong E."/>
            <person name="Huang K.C."/>
            <person name="Tropini C."/>
            <person name="Ng K."/>
            <person name="Yu B."/>
        </authorList>
    </citation>
    <scope>NUCLEOTIDE SEQUENCE [LARGE SCALE GENOMIC DNA]</scope>
    <source>
        <strain evidence="3 4">NM48_B13</strain>
    </source>
</reference>
<dbReference type="Gene3D" id="2.30.40.10">
    <property type="entry name" value="Urease, subunit C, domain 1"/>
    <property type="match status" value="1"/>
</dbReference>
<dbReference type="Proteomes" id="UP000309454">
    <property type="component" value="Unassembled WGS sequence"/>
</dbReference>
<dbReference type="InterPro" id="IPR006680">
    <property type="entry name" value="Amidohydro-rel"/>
</dbReference>
<comment type="caution">
    <text evidence="3">The sequence shown here is derived from an EMBL/GenBank/DDBJ whole genome shotgun (WGS) entry which is preliminary data.</text>
</comment>
<evidence type="ECO:0000313" key="4">
    <source>
        <dbReference type="Proteomes" id="UP000309454"/>
    </source>
</evidence>
<protein>
    <submittedName>
        <fullName evidence="3">Amidohydrolase</fullName>
    </submittedName>
</protein>
<dbReference type="Pfam" id="PF01979">
    <property type="entry name" value="Amidohydro_1"/>
    <property type="match status" value="1"/>
</dbReference>
<keyword evidence="4" id="KW-1185">Reference proteome</keyword>
<dbReference type="AlphaFoldDB" id="A0A4T9TE66"/>
<name>A0A4T9TE66_9ACTN</name>
<dbReference type="OrthoDB" id="3189065at2"/>
<accession>A0A4T9TE66</accession>
<evidence type="ECO:0000259" key="2">
    <source>
        <dbReference type="Pfam" id="PF01979"/>
    </source>
</evidence>
<dbReference type="InterPro" id="IPR032466">
    <property type="entry name" value="Metal_Hydrolase"/>
</dbReference>
<dbReference type="Gene3D" id="3.20.20.140">
    <property type="entry name" value="Metal-dependent hydrolases"/>
    <property type="match status" value="1"/>
</dbReference>
<evidence type="ECO:0000313" key="3">
    <source>
        <dbReference type="EMBL" id="TJW10822.1"/>
    </source>
</evidence>
<proteinExistence type="predicted"/>
<sequence length="451" mass="48912">MLICAHYILPIASDPMTGGAVLIRNGEICDMGAADIMKLRYPSEEVRDFGLAAIMPGMVDTHTRMEYSVMRGLVDDLPYNTWLMKVTEKAPLMEMSDWYDSAVLGCLDALSGGITTISDTTSNGASVTATQKLGLRAVVYREVRAMDKNRIEYAMKMAQKDIFHWREEVDESRVTIGIAPGHLFSAHPALMGTAAEFAAEQDIPYAIHLAGSREEMNFVRYGSSPFSVDAMGNDRGFVEVPPWMPTGVSPVQYALNWGAFQAPRTLVVQAVHVDHRDLATLRQNNVAIATCPRENAQLGMGVAPLDEFLRAGIPVGFGTGSPAATNSTDMFTEMTVGMLMSRSMSTRRFLDSGTILELATLGGARALGIDDKVGSLEIGKRADIVAVDLSSSHQAPGGNPISAVVNTCTSSDVLMTMVDGNILYEKNKWHVNVEVARSVARAIEIRGKLRS</sequence>
<dbReference type="SUPFAM" id="SSF51338">
    <property type="entry name" value="Composite domain of metallo-dependent hydrolases"/>
    <property type="match status" value="1"/>
</dbReference>
<evidence type="ECO:0000256" key="1">
    <source>
        <dbReference type="ARBA" id="ARBA00022801"/>
    </source>
</evidence>
<dbReference type="InterPro" id="IPR011059">
    <property type="entry name" value="Metal-dep_hydrolase_composite"/>
</dbReference>
<dbReference type="InterPro" id="IPR050287">
    <property type="entry name" value="MTA/SAH_deaminase"/>
</dbReference>
<organism evidence="3 4">
    <name type="scientific">Parvibacter caecicola</name>
    <dbReference type="NCBI Taxonomy" id="747645"/>
    <lineage>
        <taxon>Bacteria</taxon>
        <taxon>Bacillati</taxon>
        <taxon>Actinomycetota</taxon>
        <taxon>Coriobacteriia</taxon>
        <taxon>Coriobacteriales</taxon>
        <taxon>Coriobacteriaceae</taxon>
        <taxon>Parvibacter</taxon>
    </lineage>
</organism>
<dbReference type="RefSeq" id="WP_136845786.1">
    <property type="nucleotide sequence ID" value="NZ_CANPEU010000039.1"/>
</dbReference>
<feature type="domain" description="Amidohydrolase-related" evidence="2">
    <location>
        <begin position="54"/>
        <end position="422"/>
    </location>
</feature>
<keyword evidence="1 3" id="KW-0378">Hydrolase</keyword>